<evidence type="ECO:0000256" key="12">
    <source>
        <dbReference type="ARBA" id="ARBA00023136"/>
    </source>
</evidence>
<evidence type="ECO:0000256" key="7">
    <source>
        <dbReference type="ARBA" id="ARBA00022692"/>
    </source>
</evidence>
<comment type="caution">
    <text evidence="16">The sequence shown here is derived from an EMBL/GenBank/DDBJ whole genome shotgun (WGS) entry which is preliminary data.</text>
</comment>
<accession>A0AAV1HWC0</accession>
<evidence type="ECO:0000256" key="1">
    <source>
        <dbReference type="ARBA" id="ARBA00004141"/>
    </source>
</evidence>
<evidence type="ECO:0000256" key="13">
    <source>
        <dbReference type="SAM" id="MobiDB-lite"/>
    </source>
</evidence>
<keyword evidence="5" id="KW-0934">Plastid</keyword>
<name>A0AAV1HWC0_9CHLO</name>
<feature type="transmembrane region" description="Helical" evidence="14">
    <location>
        <begin position="367"/>
        <end position="392"/>
    </location>
</feature>
<keyword evidence="8" id="KW-0378">Hydrolase</keyword>
<evidence type="ECO:0000256" key="14">
    <source>
        <dbReference type="SAM" id="Phobius"/>
    </source>
</evidence>
<keyword evidence="10 14" id="KW-1133">Transmembrane helix</keyword>
<evidence type="ECO:0000256" key="2">
    <source>
        <dbReference type="ARBA" id="ARBA00004229"/>
    </source>
</evidence>
<keyword evidence="11" id="KW-0482">Metalloprotease</keyword>
<organism evidence="16 17">
    <name type="scientific">Coccomyxa viridis</name>
    <dbReference type="NCBI Taxonomy" id="1274662"/>
    <lineage>
        <taxon>Eukaryota</taxon>
        <taxon>Viridiplantae</taxon>
        <taxon>Chlorophyta</taxon>
        <taxon>core chlorophytes</taxon>
        <taxon>Trebouxiophyceae</taxon>
        <taxon>Trebouxiophyceae incertae sedis</taxon>
        <taxon>Coccomyxaceae</taxon>
        <taxon>Coccomyxa</taxon>
    </lineage>
</organism>
<dbReference type="GO" id="GO:0016020">
    <property type="term" value="C:membrane"/>
    <property type="evidence" value="ECO:0007669"/>
    <property type="project" value="UniProtKB-SubCell"/>
</dbReference>
<evidence type="ECO:0000256" key="5">
    <source>
        <dbReference type="ARBA" id="ARBA00022640"/>
    </source>
</evidence>
<feature type="region of interest" description="Disordered" evidence="13">
    <location>
        <begin position="1"/>
        <end position="68"/>
    </location>
</feature>
<feature type="transmembrane region" description="Helical" evidence="14">
    <location>
        <begin position="526"/>
        <end position="543"/>
    </location>
</feature>
<dbReference type="Proteomes" id="UP001314263">
    <property type="component" value="Unassembled WGS sequence"/>
</dbReference>
<evidence type="ECO:0000256" key="9">
    <source>
        <dbReference type="ARBA" id="ARBA00022946"/>
    </source>
</evidence>
<evidence type="ECO:0000256" key="8">
    <source>
        <dbReference type="ARBA" id="ARBA00022801"/>
    </source>
</evidence>
<dbReference type="EMBL" id="CAUYUE010000003">
    <property type="protein sequence ID" value="CAK0755578.1"/>
    <property type="molecule type" value="Genomic_DNA"/>
</dbReference>
<dbReference type="GO" id="GO:0006508">
    <property type="term" value="P:proteolysis"/>
    <property type="evidence" value="ECO:0007669"/>
    <property type="project" value="UniProtKB-KW"/>
</dbReference>
<comment type="subcellular location">
    <subcellularLocation>
        <location evidence="1">Membrane</location>
        <topology evidence="1">Multi-pass membrane protein</topology>
    </subcellularLocation>
    <subcellularLocation>
        <location evidence="2">Plastid</location>
        <location evidence="2">Chloroplast</location>
    </subcellularLocation>
</comment>
<evidence type="ECO:0000256" key="4">
    <source>
        <dbReference type="ARBA" id="ARBA00022528"/>
    </source>
</evidence>
<keyword evidence="9" id="KW-0809">Transit peptide</keyword>
<dbReference type="GO" id="GO:0009507">
    <property type="term" value="C:chloroplast"/>
    <property type="evidence" value="ECO:0007669"/>
    <property type="project" value="UniProtKB-SubCell"/>
</dbReference>
<keyword evidence="17" id="KW-1185">Reference proteome</keyword>
<evidence type="ECO:0000313" key="17">
    <source>
        <dbReference type="Proteomes" id="UP001314263"/>
    </source>
</evidence>
<evidence type="ECO:0000313" key="16">
    <source>
        <dbReference type="EMBL" id="CAK0755578.1"/>
    </source>
</evidence>
<dbReference type="PANTHER" id="PTHR31412:SF0">
    <property type="entry name" value="ZINC METALLOPROTEASE EGY1, CHLOROPLASTIC-RELATED"/>
    <property type="match status" value="1"/>
</dbReference>
<keyword evidence="4" id="KW-0150">Chloroplast</keyword>
<dbReference type="Pfam" id="PF02163">
    <property type="entry name" value="Peptidase_M50"/>
    <property type="match status" value="1"/>
</dbReference>
<feature type="transmembrane region" description="Helical" evidence="14">
    <location>
        <begin position="435"/>
        <end position="459"/>
    </location>
</feature>
<keyword evidence="6" id="KW-0645">Protease</keyword>
<proteinExistence type="inferred from homology"/>
<feature type="compositionally biased region" description="Basic and acidic residues" evidence="13">
    <location>
        <begin position="46"/>
        <end position="58"/>
    </location>
</feature>
<dbReference type="PANTHER" id="PTHR31412">
    <property type="entry name" value="ZINC METALLOPROTEASE EGY1"/>
    <property type="match status" value="1"/>
</dbReference>
<dbReference type="InterPro" id="IPR008915">
    <property type="entry name" value="Peptidase_M50"/>
</dbReference>
<dbReference type="CDD" id="cd06160">
    <property type="entry name" value="S2P-M50_like_2"/>
    <property type="match status" value="1"/>
</dbReference>
<keyword evidence="12 14" id="KW-0472">Membrane</keyword>
<dbReference type="GO" id="GO:0008237">
    <property type="term" value="F:metallopeptidase activity"/>
    <property type="evidence" value="ECO:0007669"/>
    <property type="project" value="UniProtKB-KW"/>
</dbReference>
<keyword evidence="7 14" id="KW-0812">Transmembrane</keyword>
<protein>
    <recommendedName>
        <fullName evidence="15">Peptidase M50 domain-containing protein</fullName>
    </recommendedName>
</protein>
<evidence type="ECO:0000256" key="11">
    <source>
        <dbReference type="ARBA" id="ARBA00023049"/>
    </source>
</evidence>
<evidence type="ECO:0000259" key="15">
    <source>
        <dbReference type="Pfam" id="PF02163"/>
    </source>
</evidence>
<gene>
    <name evidence="16" type="ORF">CVIRNUC_002385</name>
</gene>
<feature type="transmembrane region" description="Helical" evidence="14">
    <location>
        <begin position="479"/>
        <end position="505"/>
    </location>
</feature>
<comment type="similarity">
    <text evidence="3">Belongs to the peptidase M50B family.</text>
</comment>
<evidence type="ECO:0000256" key="6">
    <source>
        <dbReference type="ARBA" id="ARBA00022670"/>
    </source>
</evidence>
<sequence length="559" mass="59744">MQDSDVLRATNEESQSSNDTLQHEEKPASSKMSQTLGNLDALLGIEEEKKAEPEEKPTGDNVQQMNVGVSNEVLKQIAEAEAKKAGRDASPQSLKDIEKQMGQIARTAKQAASNGDDKQSEAMLRGEFEKLLHILRPESSMDKADLQLLKDKVFGPQTFFVTESRLTDDFSPDAGWLIRGNLRAKREEVLGLVSKGLEKHFGDKYKVLMREDPEAEEQDARGGPRIAFEVMPTAVVQSPEPPGWQRIAAGALLLFTAATTLQIGLAANVSRLPKEAINWLAKPENLQQTDNLPPFIENLDIGAYVATALPIAGFVLGVNVLDEVVQRGVALQRKIKLGPALFVPSGQIGSFGALSRIRSLIRSRADLFDLAASGPAAAGLASTILFVMGLSFSTSLPKEDLLPVPALLFQGSLLLGGIAKAVLGPGPPGGGPTLIHPFLVSGWCGLVVTALNLLPVGSLDGGRMVQAAYGRSALAATSFFTYVGLGLGFLASTLSLPFGVFVLICQREPVRYIQDNVTPPGQARQISVGLAVLLAILILLPMTPESSDSVNTLPPSMYL</sequence>
<dbReference type="InterPro" id="IPR044838">
    <property type="entry name" value="EGY1-like"/>
</dbReference>
<dbReference type="AlphaFoldDB" id="A0AAV1HWC0"/>
<evidence type="ECO:0000256" key="10">
    <source>
        <dbReference type="ARBA" id="ARBA00022989"/>
    </source>
</evidence>
<feature type="transmembrane region" description="Helical" evidence="14">
    <location>
        <begin position="301"/>
        <end position="321"/>
    </location>
</feature>
<feature type="transmembrane region" description="Helical" evidence="14">
    <location>
        <begin position="404"/>
        <end position="423"/>
    </location>
</feature>
<reference evidence="16 17" key="1">
    <citation type="submission" date="2023-10" db="EMBL/GenBank/DDBJ databases">
        <authorList>
            <person name="Maclean D."/>
            <person name="Macfadyen A."/>
        </authorList>
    </citation>
    <scope>NUCLEOTIDE SEQUENCE [LARGE SCALE GENOMIC DNA]</scope>
</reference>
<evidence type="ECO:0000256" key="3">
    <source>
        <dbReference type="ARBA" id="ARBA00007931"/>
    </source>
</evidence>
<feature type="domain" description="Peptidase M50" evidence="15">
    <location>
        <begin position="350"/>
        <end position="483"/>
    </location>
</feature>